<name>A0A5B1M174_9ACTN</name>
<evidence type="ECO:0000256" key="1">
    <source>
        <dbReference type="SAM" id="SignalP"/>
    </source>
</evidence>
<organism evidence="3 4">
    <name type="scientific">Nocardioides antri</name>
    <dbReference type="NCBI Taxonomy" id="2607659"/>
    <lineage>
        <taxon>Bacteria</taxon>
        <taxon>Bacillati</taxon>
        <taxon>Actinomycetota</taxon>
        <taxon>Actinomycetes</taxon>
        <taxon>Propionibacteriales</taxon>
        <taxon>Nocardioidaceae</taxon>
        <taxon>Nocardioides</taxon>
    </lineage>
</organism>
<dbReference type="PROSITE" id="PS51257">
    <property type="entry name" value="PROKAR_LIPOPROTEIN"/>
    <property type="match status" value="1"/>
</dbReference>
<keyword evidence="4" id="KW-1185">Reference proteome</keyword>
<evidence type="ECO:0000313" key="3">
    <source>
        <dbReference type="EMBL" id="KAA1425859.1"/>
    </source>
</evidence>
<feature type="domain" description="DUF6318" evidence="2">
    <location>
        <begin position="50"/>
        <end position="113"/>
    </location>
</feature>
<dbReference type="EMBL" id="VUJW01000010">
    <property type="protein sequence ID" value="KAA1425859.1"/>
    <property type="molecule type" value="Genomic_DNA"/>
</dbReference>
<evidence type="ECO:0000313" key="4">
    <source>
        <dbReference type="Proteomes" id="UP000324351"/>
    </source>
</evidence>
<dbReference type="InterPro" id="IPR046281">
    <property type="entry name" value="DUF6318"/>
</dbReference>
<keyword evidence="1" id="KW-0732">Signal</keyword>
<feature type="chain" id="PRO_5038710612" description="DUF6318 domain-containing protein" evidence="1">
    <location>
        <begin position="26"/>
        <end position="163"/>
    </location>
</feature>
<sequence length="163" mass="16561">MESSRSVGSAIATAALLSIFVAGCAADDPSEADPSGAPTTAASAGSAVGTVRAWIAARNDALRTGDATAASALAASCETCQDVLAGTERVHHGGQWRVDRAMVTEQSGETVTVAADITVARPRDEISLRFVVDPSERAPVRQLVFLLPRPGAAAGTVGSMIGR</sequence>
<dbReference type="Pfam" id="PF19843">
    <property type="entry name" value="DUF6318"/>
    <property type="match status" value="1"/>
</dbReference>
<reference evidence="3 4" key="2">
    <citation type="submission" date="2019-09" db="EMBL/GenBank/DDBJ databases">
        <authorList>
            <person name="Jin C."/>
        </authorList>
    </citation>
    <scope>NUCLEOTIDE SEQUENCE [LARGE SCALE GENOMIC DNA]</scope>
    <source>
        <strain evidence="3 4">BN140041</strain>
    </source>
</reference>
<feature type="signal peptide" evidence="1">
    <location>
        <begin position="1"/>
        <end position="25"/>
    </location>
</feature>
<protein>
    <recommendedName>
        <fullName evidence="2">DUF6318 domain-containing protein</fullName>
    </recommendedName>
</protein>
<gene>
    <name evidence="3" type="ORF">F0U47_16045</name>
</gene>
<dbReference type="Proteomes" id="UP000324351">
    <property type="component" value="Unassembled WGS sequence"/>
</dbReference>
<proteinExistence type="predicted"/>
<dbReference type="RefSeq" id="WP_149751486.1">
    <property type="nucleotide sequence ID" value="NZ_VUJW01000010.1"/>
</dbReference>
<accession>A0A5B1M174</accession>
<reference evidence="3 4" key="1">
    <citation type="submission" date="2019-09" db="EMBL/GenBank/DDBJ databases">
        <title>Nocardioides panacisoli sp. nov., isolated from the soil of a ginseng field.</title>
        <authorList>
            <person name="Cho C."/>
        </authorList>
    </citation>
    <scope>NUCLEOTIDE SEQUENCE [LARGE SCALE GENOMIC DNA]</scope>
    <source>
        <strain evidence="3 4">BN140041</strain>
    </source>
</reference>
<evidence type="ECO:0000259" key="2">
    <source>
        <dbReference type="Pfam" id="PF19843"/>
    </source>
</evidence>
<dbReference type="AlphaFoldDB" id="A0A5B1M174"/>
<comment type="caution">
    <text evidence="3">The sequence shown here is derived from an EMBL/GenBank/DDBJ whole genome shotgun (WGS) entry which is preliminary data.</text>
</comment>